<proteinExistence type="inferred from homology"/>
<dbReference type="PANTHER" id="PTHR30221:SF8">
    <property type="entry name" value="SMALL-CONDUCTANCE MECHANOSENSITIVE CHANNEL"/>
    <property type="match status" value="1"/>
</dbReference>
<name>A0ABW8NIB7_9GAMM</name>
<accession>A0ABW8NIB7</accession>
<comment type="subunit">
    <text evidence="5">Homoheptamer.</text>
</comment>
<evidence type="ECO:0000313" key="7">
    <source>
        <dbReference type="EMBL" id="MFK4752713.1"/>
    </source>
</evidence>
<dbReference type="InterPro" id="IPR045275">
    <property type="entry name" value="MscS_archaea/bacteria_type"/>
</dbReference>
<dbReference type="SUPFAM" id="SSF50182">
    <property type="entry name" value="Sm-like ribonucleoproteins"/>
    <property type="match status" value="1"/>
</dbReference>
<reference evidence="7 8" key="1">
    <citation type="submission" date="2024-03" db="EMBL/GenBank/DDBJ databases">
        <title>High-quality draft genome sequence of Oceanobacter sp. wDCs-4.</title>
        <authorList>
            <person name="Dong C."/>
        </authorList>
    </citation>
    <scope>NUCLEOTIDE SEQUENCE [LARGE SCALE GENOMIC DNA]</scope>
    <source>
        <strain evidence="8">wDCs-4</strain>
    </source>
</reference>
<comment type="similarity">
    <text evidence="5">Belongs to the MscS (TC 1.A.23) family.</text>
</comment>
<gene>
    <name evidence="7" type="ORF">WG929_09875</name>
</gene>
<dbReference type="EMBL" id="JBBKTX010000010">
    <property type="protein sequence ID" value="MFK4752713.1"/>
    <property type="molecule type" value="Genomic_DNA"/>
</dbReference>
<evidence type="ECO:0000256" key="4">
    <source>
        <dbReference type="ARBA" id="ARBA00023136"/>
    </source>
</evidence>
<comment type="subcellular location">
    <subcellularLocation>
        <location evidence="5">Cell inner membrane</location>
        <topology evidence="5">Multi-pass membrane protein</topology>
    </subcellularLocation>
    <subcellularLocation>
        <location evidence="1">Membrane</location>
    </subcellularLocation>
</comment>
<keyword evidence="5" id="KW-0813">Transport</keyword>
<dbReference type="InterPro" id="IPR006685">
    <property type="entry name" value="MscS_channel_2nd"/>
</dbReference>
<feature type="transmembrane region" description="Helical" evidence="5">
    <location>
        <begin position="45"/>
        <end position="66"/>
    </location>
</feature>
<comment type="caution">
    <text evidence="5">Lacks conserved residue(s) required for the propagation of feature annotation.</text>
</comment>
<evidence type="ECO:0000256" key="3">
    <source>
        <dbReference type="ARBA" id="ARBA00022989"/>
    </source>
</evidence>
<comment type="caution">
    <text evidence="7">The sequence shown here is derived from an EMBL/GenBank/DDBJ whole genome shotgun (WGS) entry which is preliminary data.</text>
</comment>
<dbReference type="Gene3D" id="2.30.30.60">
    <property type="match status" value="1"/>
</dbReference>
<keyword evidence="5" id="KW-1003">Cell membrane</keyword>
<keyword evidence="4 5" id="KW-0472">Membrane</keyword>
<protein>
    <recommendedName>
        <fullName evidence="5">Small-conductance mechanosensitive channel</fullName>
    </recommendedName>
</protein>
<keyword evidence="5" id="KW-0407">Ion channel</keyword>
<sequence length="201" mass="22476">MFKIILVILAVVGYAYLNHILMTFIEVQGQKRKVSLSRVFYLQKALQIALFSCLLLLIGLVVGFGYSEFTFVLSSAAALLGVALFAQWSVLSNVTASVIIFFFFPYRPGDRIRILEADCPEAVIEEITLFHLLLRTDEGYELSIPNTLVFQKAVVMSQRGDLWLSIHPAEPKRHSAVLRDDVADDAITLNQHANMAGEATR</sequence>
<keyword evidence="3 5" id="KW-1133">Transmembrane helix</keyword>
<dbReference type="Proteomes" id="UP001620597">
    <property type="component" value="Unassembled WGS sequence"/>
</dbReference>
<evidence type="ECO:0000256" key="1">
    <source>
        <dbReference type="ARBA" id="ARBA00004370"/>
    </source>
</evidence>
<dbReference type="InterPro" id="IPR023408">
    <property type="entry name" value="MscS_beta-dom_sf"/>
</dbReference>
<evidence type="ECO:0000256" key="5">
    <source>
        <dbReference type="RuleBase" id="RU369025"/>
    </source>
</evidence>
<evidence type="ECO:0000256" key="2">
    <source>
        <dbReference type="ARBA" id="ARBA00022692"/>
    </source>
</evidence>
<feature type="transmembrane region" description="Helical" evidence="5">
    <location>
        <begin position="6"/>
        <end position="25"/>
    </location>
</feature>
<keyword evidence="5" id="KW-0406">Ion transport</keyword>
<keyword evidence="8" id="KW-1185">Reference proteome</keyword>
<dbReference type="RefSeq" id="WP_416205907.1">
    <property type="nucleotide sequence ID" value="NZ_JBBKTX010000010.1"/>
</dbReference>
<feature type="transmembrane region" description="Helical" evidence="5">
    <location>
        <begin position="78"/>
        <end position="104"/>
    </location>
</feature>
<organism evidence="7 8">
    <name type="scientific">Oceanobacter antarcticus</name>
    <dbReference type="NCBI Taxonomy" id="3133425"/>
    <lineage>
        <taxon>Bacteria</taxon>
        <taxon>Pseudomonadati</taxon>
        <taxon>Pseudomonadota</taxon>
        <taxon>Gammaproteobacteria</taxon>
        <taxon>Oceanospirillales</taxon>
        <taxon>Oceanospirillaceae</taxon>
        <taxon>Oceanobacter</taxon>
    </lineage>
</organism>
<dbReference type="Pfam" id="PF00924">
    <property type="entry name" value="MS_channel_2nd"/>
    <property type="match status" value="1"/>
</dbReference>
<evidence type="ECO:0000313" key="8">
    <source>
        <dbReference type="Proteomes" id="UP001620597"/>
    </source>
</evidence>
<keyword evidence="5" id="KW-0997">Cell inner membrane</keyword>
<dbReference type="InterPro" id="IPR010920">
    <property type="entry name" value="LSM_dom_sf"/>
</dbReference>
<evidence type="ECO:0000259" key="6">
    <source>
        <dbReference type="Pfam" id="PF00924"/>
    </source>
</evidence>
<comment type="function">
    <text evidence="5">Mechanosensitive channel that participates in the regulation of osmotic pressure changes within the cell, opening in response to stretch forces in the membrane lipid bilayer, without the need for other proteins. Contributes to normal resistance to hypoosmotic shock. Forms an ion channel of 1.0 nanosiemens conductance with a slight preference for anions.</text>
</comment>
<feature type="domain" description="Mechanosensitive ion channel MscS" evidence="6">
    <location>
        <begin position="90"/>
        <end position="154"/>
    </location>
</feature>
<dbReference type="PANTHER" id="PTHR30221">
    <property type="entry name" value="SMALL-CONDUCTANCE MECHANOSENSITIVE CHANNEL"/>
    <property type="match status" value="1"/>
</dbReference>
<keyword evidence="2 5" id="KW-0812">Transmembrane</keyword>